<keyword evidence="9" id="KW-1185">Reference proteome</keyword>
<proteinExistence type="predicted"/>
<dbReference type="InterPro" id="IPR012337">
    <property type="entry name" value="RNaseH-like_sf"/>
</dbReference>
<keyword evidence="3" id="KW-0269">Exonuclease</keyword>
<dbReference type="Proteomes" id="UP000004605">
    <property type="component" value="Unassembled WGS sequence"/>
</dbReference>
<dbReference type="InterPro" id="IPR006054">
    <property type="entry name" value="DnaQ"/>
</dbReference>
<evidence type="ECO:0000256" key="2">
    <source>
        <dbReference type="ARBA" id="ARBA00022722"/>
    </source>
</evidence>
<dbReference type="EMBL" id="AFWF01000302">
    <property type="protein sequence ID" value="EGU31076.1"/>
    <property type="molecule type" value="Genomic_DNA"/>
</dbReference>
<evidence type="ECO:0000313" key="8">
    <source>
        <dbReference type="EMBL" id="EGU31076.1"/>
    </source>
</evidence>
<dbReference type="GO" id="GO:0003677">
    <property type="term" value="F:DNA binding"/>
    <property type="evidence" value="ECO:0007669"/>
    <property type="project" value="InterPro"/>
</dbReference>
<dbReference type="GO" id="GO:0008408">
    <property type="term" value="F:3'-5' exonuclease activity"/>
    <property type="evidence" value="ECO:0007669"/>
    <property type="project" value="TreeGrafter"/>
</dbReference>
<evidence type="ECO:0000256" key="1">
    <source>
        <dbReference type="ARBA" id="ARBA00012417"/>
    </source>
</evidence>
<evidence type="ECO:0000256" key="4">
    <source>
        <dbReference type="ARBA" id="ARBA00025483"/>
    </source>
</evidence>
<comment type="subunit">
    <text evidence="5">DNA polymerase III contains a core (composed of alpha, epsilon and theta chains) that associates with a tau subunit. This core dimerizes to form the POLIII' complex. PolIII' associates with the gamma complex (composed of gamma, delta, delta', psi and chi chains) and with the beta chain to form the complete DNA polymerase III complex.</text>
</comment>
<accession>F9S7Q8</accession>
<dbReference type="PANTHER" id="PTHR30231:SF37">
    <property type="entry name" value="EXODEOXYRIBONUCLEASE 10"/>
    <property type="match status" value="1"/>
</dbReference>
<dbReference type="PANTHER" id="PTHR30231">
    <property type="entry name" value="DNA POLYMERASE III SUBUNIT EPSILON"/>
    <property type="match status" value="1"/>
</dbReference>
<dbReference type="SUPFAM" id="SSF53098">
    <property type="entry name" value="Ribonuclease H-like"/>
    <property type="match status" value="1"/>
</dbReference>
<dbReference type="AlphaFoldDB" id="F9S7Q8"/>
<gene>
    <name evidence="8" type="ORF">VII00023_08699</name>
</gene>
<name>F9S7Q8_9VIBR</name>
<keyword evidence="2" id="KW-0540">Nuclease</keyword>
<dbReference type="GO" id="GO:0005829">
    <property type="term" value="C:cytosol"/>
    <property type="evidence" value="ECO:0007669"/>
    <property type="project" value="TreeGrafter"/>
</dbReference>
<organism evidence="8 9">
    <name type="scientific">Vibrio ichthyoenteri ATCC 700023</name>
    <dbReference type="NCBI Taxonomy" id="870968"/>
    <lineage>
        <taxon>Bacteria</taxon>
        <taxon>Pseudomonadati</taxon>
        <taxon>Pseudomonadota</taxon>
        <taxon>Gammaproteobacteria</taxon>
        <taxon>Vibrionales</taxon>
        <taxon>Vibrionaceae</taxon>
        <taxon>Vibrio</taxon>
    </lineage>
</organism>
<dbReference type="InterPro" id="IPR036397">
    <property type="entry name" value="RNaseH_sf"/>
</dbReference>
<comment type="catalytic activity">
    <reaction evidence="6">
        <text>DNA(n) + a 2'-deoxyribonucleoside 5'-triphosphate = DNA(n+1) + diphosphate</text>
        <dbReference type="Rhea" id="RHEA:22508"/>
        <dbReference type="Rhea" id="RHEA-COMP:17339"/>
        <dbReference type="Rhea" id="RHEA-COMP:17340"/>
        <dbReference type="ChEBI" id="CHEBI:33019"/>
        <dbReference type="ChEBI" id="CHEBI:61560"/>
        <dbReference type="ChEBI" id="CHEBI:173112"/>
        <dbReference type="EC" id="2.7.7.7"/>
    </reaction>
</comment>
<dbReference type="InterPro" id="IPR013520">
    <property type="entry name" value="Ribonucl_H"/>
</dbReference>
<dbReference type="FunFam" id="3.30.420.10:FF:000045">
    <property type="entry name" value="3'-5' exonuclease DinG"/>
    <property type="match status" value="1"/>
</dbReference>
<evidence type="ECO:0000313" key="9">
    <source>
        <dbReference type="Proteomes" id="UP000004605"/>
    </source>
</evidence>
<evidence type="ECO:0000256" key="6">
    <source>
        <dbReference type="ARBA" id="ARBA00049244"/>
    </source>
</evidence>
<protein>
    <recommendedName>
        <fullName evidence="1">DNA-directed DNA polymerase</fullName>
        <ecNumber evidence="1">2.7.7.7</ecNumber>
    </recommendedName>
</protein>
<dbReference type="NCBIfam" id="TIGR00573">
    <property type="entry name" value="dnaq"/>
    <property type="match status" value="1"/>
</dbReference>
<dbReference type="Pfam" id="PF00929">
    <property type="entry name" value="RNase_T"/>
    <property type="match status" value="1"/>
</dbReference>
<evidence type="ECO:0000256" key="5">
    <source>
        <dbReference type="ARBA" id="ARBA00026073"/>
    </source>
</evidence>
<feature type="domain" description="Exonuclease" evidence="7">
    <location>
        <begin position="45"/>
        <end position="212"/>
    </location>
</feature>
<feature type="non-terminal residue" evidence="8">
    <location>
        <position position="1"/>
    </location>
</feature>
<comment type="function">
    <text evidence="4">DNA polymerase III is a complex, multichain enzyme responsible for most of the replicative synthesis in bacteria. The epsilon subunit contain the editing function and is a proofreading 3'-5' exonuclease.</text>
</comment>
<evidence type="ECO:0000259" key="7">
    <source>
        <dbReference type="SMART" id="SM00479"/>
    </source>
</evidence>
<dbReference type="GO" id="GO:0003887">
    <property type="term" value="F:DNA-directed DNA polymerase activity"/>
    <property type="evidence" value="ECO:0007669"/>
    <property type="project" value="UniProtKB-EC"/>
</dbReference>
<evidence type="ECO:0000256" key="3">
    <source>
        <dbReference type="ARBA" id="ARBA00022839"/>
    </source>
</evidence>
<sequence length="246" mass="27548">IGQFIWSDWSDQYSALRTMITIGKLRRYFPIYGRCGVAIPTAADSIIVLDFETTGLSPQQGDRAIEIGAVKLHQGEVVDRFQSLMNPGFRVSGFIESYTGISNNMLASAPPCAEVMTQFADFIQGSNLLAHNASFDQRFLDGELERIERQYAGHFACSLLVSRRLHQETASHKLGDLVRYHNIETDGVFHRALADAEMTAHLWNVQLATLNDKYGIRQPSFELMAKIAKTPKASIDNLLRKIARAQ</sequence>
<comment type="caution">
    <text evidence="8">The sequence shown here is derived from an EMBL/GenBank/DDBJ whole genome shotgun (WGS) entry which is preliminary data.</text>
</comment>
<dbReference type="EC" id="2.7.7.7" evidence="1"/>
<dbReference type="GO" id="GO:0045004">
    <property type="term" value="P:DNA replication proofreading"/>
    <property type="evidence" value="ECO:0007669"/>
    <property type="project" value="TreeGrafter"/>
</dbReference>
<dbReference type="CDD" id="cd06127">
    <property type="entry name" value="DEDDh"/>
    <property type="match status" value="1"/>
</dbReference>
<dbReference type="Gene3D" id="3.30.420.10">
    <property type="entry name" value="Ribonuclease H-like superfamily/Ribonuclease H"/>
    <property type="match status" value="1"/>
</dbReference>
<keyword evidence="3" id="KW-0378">Hydrolase</keyword>
<reference evidence="8 9" key="1">
    <citation type="journal article" date="2012" name="Int. J. Syst. Evol. Microbiol.">
        <title>Vibrio caribbeanicus sp. nov., isolated from the marine sponge Scleritoderma cyanea.</title>
        <authorList>
            <person name="Hoffmann M."/>
            <person name="Monday S.R."/>
            <person name="Allard M.W."/>
            <person name="Strain E.A."/>
            <person name="Whittaker P."/>
            <person name="Naum M."/>
            <person name="McCarthy P.J."/>
            <person name="Lopez J.V."/>
            <person name="Fischer M."/>
            <person name="Brown E.W."/>
        </authorList>
    </citation>
    <scope>NUCLEOTIDE SEQUENCE [LARGE SCALE GENOMIC DNA]</scope>
    <source>
        <strain evidence="8 9">ATCC 700023</strain>
    </source>
</reference>
<dbReference type="SMART" id="SM00479">
    <property type="entry name" value="EXOIII"/>
    <property type="match status" value="1"/>
</dbReference>